<dbReference type="Gene3D" id="2.60.40.10">
    <property type="entry name" value="Immunoglobulins"/>
    <property type="match status" value="1"/>
</dbReference>
<dbReference type="GO" id="GO:0051060">
    <property type="term" value="F:pullulanase activity"/>
    <property type="evidence" value="ECO:0007669"/>
    <property type="project" value="UniProtKB-EC"/>
</dbReference>
<dbReference type="NCBIfam" id="TIGR02104">
    <property type="entry name" value="pulA_typeI"/>
    <property type="match status" value="1"/>
</dbReference>
<keyword evidence="3" id="KW-0378">Hydrolase</keyword>
<dbReference type="InterPro" id="IPR011840">
    <property type="entry name" value="PulA_typeI"/>
</dbReference>
<dbReference type="InterPro" id="IPR017853">
    <property type="entry name" value="GH"/>
</dbReference>
<accession>A0A9X3WMN1</accession>
<dbReference type="Pfam" id="PF02922">
    <property type="entry name" value="CBM_48"/>
    <property type="match status" value="1"/>
</dbReference>
<dbReference type="Proteomes" id="UP001145072">
    <property type="component" value="Unassembled WGS sequence"/>
</dbReference>
<dbReference type="GO" id="GO:0005975">
    <property type="term" value="P:carbohydrate metabolic process"/>
    <property type="evidence" value="ECO:0007669"/>
    <property type="project" value="InterPro"/>
</dbReference>
<dbReference type="InterPro" id="IPR004193">
    <property type="entry name" value="Glyco_hydro_13_N"/>
</dbReference>
<dbReference type="InterPro" id="IPR013783">
    <property type="entry name" value="Ig-like_fold"/>
</dbReference>
<dbReference type="Pfam" id="PF00128">
    <property type="entry name" value="Alpha-amylase"/>
    <property type="match status" value="2"/>
</dbReference>
<dbReference type="CDD" id="cd02860">
    <property type="entry name" value="E_set_Pullulanase"/>
    <property type="match status" value="1"/>
</dbReference>
<comment type="caution">
    <text evidence="3">The sequence shown here is derived from an EMBL/GenBank/DDBJ whole genome shotgun (WGS) entry which is preliminary data.</text>
</comment>
<reference evidence="3" key="1">
    <citation type="submission" date="2022-06" db="EMBL/GenBank/DDBJ databases">
        <title>Aquibacillus sp. a new bacterium isolated from soil saline samples.</title>
        <authorList>
            <person name="Galisteo C."/>
            <person name="De La Haba R."/>
            <person name="Sanchez-Porro C."/>
            <person name="Ventosa A."/>
        </authorList>
    </citation>
    <scope>NUCLEOTIDE SEQUENCE</scope>
    <source>
        <strain evidence="3">JCM 12387</strain>
    </source>
</reference>
<dbReference type="AlphaFoldDB" id="A0A9X3WMN1"/>
<name>A0A9X3WMN1_9BACI</name>
<dbReference type="InterPro" id="IPR014756">
    <property type="entry name" value="Ig_E-set"/>
</dbReference>
<dbReference type="SUPFAM" id="SSF51445">
    <property type="entry name" value="(Trans)glycosidases"/>
    <property type="match status" value="1"/>
</dbReference>
<comment type="similarity">
    <text evidence="1">Belongs to the glycosyl hydrolase 13 family.</text>
</comment>
<dbReference type="SUPFAM" id="SSF81296">
    <property type="entry name" value="E set domains"/>
    <property type="match status" value="1"/>
</dbReference>
<gene>
    <name evidence="3" type="primary">pulA</name>
    <name evidence="3" type="ORF">NC661_19625</name>
</gene>
<dbReference type="CDD" id="cd11341">
    <property type="entry name" value="AmyAc_Pullulanase_LD-like"/>
    <property type="match status" value="1"/>
</dbReference>
<sequence length="698" mass="79231">MKNIVAWVDDKNKITVENILLDSFTAQPPQVSSGQDRLFVTSVNRVNETTAELKLEGHFPIGKEVTLIWGEHNCPIHPRAVVRTAWFDDQYDASDETLGYIYHPSKTSFAIWSPTATNMVLVLENKKYPMDRCPNGVWRTTVKGDSNGCFYYFLVTVNGEESLVNDPYARSMTANSKYGVVIDLESTDPVGFRSSSYSKVEKKDAIIYELHVRDATSALDTGVKGKFLGLTETLTQNKDGYSTGLTYIKELGCTHVQLLPLQDFARVDELKPEDDYNWGYDPLYYFVPEGSYATDANDAYARINECKQMIHAFHNQELSVILDVVYNHVFSQEDSSFEKLVPGYYFRYQADGSLSDGSGTGNDIATERKMVRAFILDCVDYWLTEYQVDGFRFDLMGAIDLETMQQVQTRCQQENRPILLLGEGWELDTALAPQKKSTNFHAEQLPGISFFNDTFRDTLKGNLFEVAHAGYVNGNGQFYERMAALLSGSCQEGLGQKLFSEPSQSINFVECHDNHTLWDRLKLSNPDASDEVRRRMHQLATGLTLLSQGIPFLHAGQEFFRTKQGDENSYISGDAINQLDWDQRGKEDANVQWVRGLIKLRREYPLFRLGSAAEIAYRFHVIQAPEPVFGFVLFGEREDFTVFVNPTEDVFTVEMPAVGQWKKMISNLSGVGSPTSCLLEQVAEIWAYELVVWKKDRY</sequence>
<dbReference type="EC" id="3.2.1.41" evidence="3"/>
<protein>
    <submittedName>
        <fullName evidence="3">Type I pullulanase</fullName>
        <ecNumber evidence="3">3.2.1.41</ecNumber>
    </submittedName>
</protein>
<dbReference type="SMART" id="SM00642">
    <property type="entry name" value="Aamy"/>
    <property type="match status" value="1"/>
</dbReference>
<evidence type="ECO:0000256" key="1">
    <source>
        <dbReference type="ARBA" id="ARBA00008061"/>
    </source>
</evidence>
<evidence type="ECO:0000313" key="4">
    <source>
        <dbReference type="Proteomes" id="UP001145072"/>
    </source>
</evidence>
<dbReference type="RefSeq" id="WP_259865300.1">
    <property type="nucleotide sequence ID" value="NZ_JAMQJZ010000023.1"/>
</dbReference>
<dbReference type="PANTHER" id="PTHR43002">
    <property type="entry name" value="GLYCOGEN DEBRANCHING ENZYME"/>
    <property type="match status" value="1"/>
</dbReference>
<organism evidence="3 4">
    <name type="scientific">Aquibacillus koreensis</name>
    <dbReference type="NCBI Taxonomy" id="279446"/>
    <lineage>
        <taxon>Bacteria</taxon>
        <taxon>Bacillati</taxon>
        <taxon>Bacillota</taxon>
        <taxon>Bacilli</taxon>
        <taxon>Bacillales</taxon>
        <taxon>Bacillaceae</taxon>
        <taxon>Aquibacillus</taxon>
    </lineage>
</organism>
<evidence type="ECO:0000259" key="2">
    <source>
        <dbReference type="SMART" id="SM00642"/>
    </source>
</evidence>
<dbReference type="Gene3D" id="3.20.20.80">
    <property type="entry name" value="Glycosidases"/>
    <property type="match status" value="1"/>
</dbReference>
<keyword evidence="4" id="KW-1185">Reference proteome</keyword>
<feature type="domain" description="Glycosyl hydrolase family 13 catalytic" evidence="2">
    <location>
        <begin position="232"/>
        <end position="601"/>
    </location>
</feature>
<evidence type="ECO:0000313" key="3">
    <source>
        <dbReference type="EMBL" id="MDC3422567.1"/>
    </source>
</evidence>
<proteinExistence type="inferred from homology"/>
<dbReference type="InterPro" id="IPR006047">
    <property type="entry name" value="GH13_cat_dom"/>
</dbReference>
<keyword evidence="3" id="KW-0326">Glycosidase</keyword>
<dbReference type="EMBL" id="JAMQJZ010000023">
    <property type="protein sequence ID" value="MDC3422567.1"/>
    <property type="molecule type" value="Genomic_DNA"/>
</dbReference>